<dbReference type="AlphaFoldDB" id="A0A9P7D7F1"/>
<dbReference type="InterPro" id="IPR036188">
    <property type="entry name" value="FAD/NAD-bd_sf"/>
</dbReference>
<organism evidence="6 7">
    <name type="scientific">Suillus placidus</name>
    <dbReference type="NCBI Taxonomy" id="48579"/>
    <lineage>
        <taxon>Eukaryota</taxon>
        <taxon>Fungi</taxon>
        <taxon>Dikarya</taxon>
        <taxon>Basidiomycota</taxon>
        <taxon>Agaricomycotina</taxon>
        <taxon>Agaricomycetes</taxon>
        <taxon>Agaricomycetidae</taxon>
        <taxon>Boletales</taxon>
        <taxon>Suillineae</taxon>
        <taxon>Suillaceae</taxon>
        <taxon>Suillus</taxon>
    </lineage>
</organism>
<name>A0A9P7D7F1_9AGAM</name>
<dbReference type="SUPFAM" id="SSF51905">
    <property type="entry name" value="FAD/NAD(P)-binding domain"/>
    <property type="match status" value="1"/>
</dbReference>
<feature type="domain" description="FAD-binding" evidence="5">
    <location>
        <begin position="7"/>
        <end position="365"/>
    </location>
</feature>
<evidence type="ECO:0000313" key="7">
    <source>
        <dbReference type="Proteomes" id="UP000714275"/>
    </source>
</evidence>
<dbReference type="Gene3D" id="3.40.30.120">
    <property type="match status" value="1"/>
</dbReference>
<dbReference type="InterPro" id="IPR002938">
    <property type="entry name" value="FAD-bd"/>
</dbReference>
<evidence type="ECO:0000256" key="1">
    <source>
        <dbReference type="ARBA" id="ARBA00001974"/>
    </source>
</evidence>
<dbReference type="Gene3D" id="3.30.70.2450">
    <property type="match status" value="1"/>
</dbReference>
<proteinExistence type="predicted"/>
<keyword evidence="7" id="KW-1185">Reference proteome</keyword>
<dbReference type="Gene3D" id="3.50.50.60">
    <property type="entry name" value="FAD/NAD(P)-binding domain"/>
    <property type="match status" value="1"/>
</dbReference>
<dbReference type="GO" id="GO:0016709">
    <property type="term" value="F:oxidoreductase activity, acting on paired donors, with incorporation or reduction of molecular oxygen, NAD(P)H as one donor, and incorporation of one atom of oxygen"/>
    <property type="evidence" value="ECO:0007669"/>
    <property type="project" value="UniProtKB-ARBA"/>
</dbReference>
<dbReference type="EMBL" id="JABBWD010000004">
    <property type="protein sequence ID" value="KAG1782234.1"/>
    <property type="molecule type" value="Genomic_DNA"/>
</dbReference>
<keyword evidence="4" id="KW-0560">Oxidoreductase</keyword>
<protein>
    <submittedName>
        <fullName evidence="6">FAD binding domain-containing protein</fullName>
    </submittedName>
</protein>
<reference evidence="6" key="1">
    <citation type="journal article" date="2020" name="New Phytol.">
        <title>Comparative genomics reveals dynamic genome evolution in host specialist ectomycorrhizal fungi.</title>
        <authorList>
            <person name="Lofgren L.A."/>
            <person name="Nguyen N.H."/>
            <person name="Vilgalys R."/>
            <person name="Ruytinx J."/>
            <person name="Liao H.L."/>
            <person name="Branco S."/>
            <person name="Kuo A."/>
            <person name="LaButti K."/>
            <person name="Lipzen A."/>
            <person name="Andreopoulos W."/>
            <person name="Pangilinan J."/>
            <person name="Riley R."/>
            <person name="Hundley H."/>
            <person name="Na H."/>
            <person name="Barry K."/>
            <person name="Grigoriev I.V."/>
            <person name="Stajich J.E."/>
            <person name="Kennedy P.G."/>
        </authorList>
    </citation>
    <scope>NUCLEOTIDE SEQUENCE</scope>
    <source>
        <strain evidence="6">DOB743</strain>
    </source>
</reference>
<comment type="cofactor">
    <cofactor evidence="1">
        <name>FAD</name>
        <dbReference type="ChEBI" id="CHEBI:57692"/>
    </cofactor>
</comment>
<keyword evidence="2" id="KW-0285">Flavoprotein</keyword>
<dbReference type="PRINTS" id="PR00420">
    <property type="entry name" value="RNGMNOXGNASE"/>
</dbReference>
<dbReference type="OrthoDB" id="2690153at2759"/>
<accession>A0A9P7D7F1</accession>
<evidence type="ECO:0000256" key="3">
    <source>
        <dbReference type="ARBA" id="ARBA00022827"/>
    </source>
</evidence>
<keyword evidence="3" id="KW-0274">FAD</keyword>
<dbReference type="PANTHER" id="PTHR43004:SF19">
    <property type="entry name" value="BINDING MONOOXYGENASE, PUTATIVE (JCVI)-RELATED"/>
    <property type="match status" value="1"/>
</dbReference>
<comment type="caution">
    <text evidence="6">The sequence shown here is derived from an EMBL/GenBank/DDBJ whole genome shotgun (WGS) entry which is preliminary data.</text>
</comment>
<evidence type="ECO:0000259" key="5">
    <source>
        <dbReference type="Pfam" id="PF01494"/>
    </source>
</evidence>
<evidence type="ECO:0000256" key="4">
    <source>
        <dbReference type="ARBA" id="ARBA00023002"/>
    </source>
</evidence>
<dbReference type="GO" id="GO:0071949">
    <property type="term" value="F:FAD binding"/>
    <property type="evidence" value="ECO:0007669"/>
    <property type="project" value="InterPro"/>
</dbReference>
<evidence type="ECO:0000313" key="6">
    <source>
        <dbReference type="EMBL" id="KAG1782234.1"/>
    </source>
</evidence>
<gene>
    <name evidence="6" type="ORF">EV702DRAFT_515659</name>
</gene>
<sequence length="554" mass="60750">MSQQISKTPVLIVGAGPTGLVLALTLMKQGITCRIIEKSLSDHVGTRGAGIMPRSLEMFKFLGILPQLQESRGLDMAPIQRYEYPGWQPIAEVAGPLMPKSAAESSKPFAGMWFVSQAKLESVLRQELLTLGCAIESGKCLASLTRHEGFIHANICGGNKYSVSEKAEVSFLIGADGAKGVTRTEIGQTLNIRPYNDNVDYGMLFGNVIVNNLRTDVCHSWRAPATEGHPTFHFRPFESESKKFFVAIEGIKMDVDENDPEPMLISSLFSRYINMPGVTFEPPEWISFLRPKIGMVKTLSHDGAFLAGDAAHIVPPNGGQGLNSGIQDAFNLGWKLALVVKGISPPALLKTYDEERLPVIQKMVDLVGELNNKPSRPHQLFMLGINYRWSSIVLDKRSHTQLASNGELQDLAYTDDPGELLVAGDRAPDAPSLVTGANEVTSLFDLLSPVRHTVLLFTSAGNSESVSSIQHSVQHSFPDGQQKTLIVYPCPPTEFSYDNVVFDHDGFAYAAYKVTRDENHPIVVIIRPDGIIGAIGYEASDVEEYSSLIYYKLQ</sequence>
<evidence type="ECO:0000256" key="2">
    <source>
        <dbReference type="ARBA" id="ARBA00022630"/>
    </source>
</evidence>
<dbReference type="InterPro" id="IPR050641">
    <property type="entry name" value="RIFMO-like"/>
</dbReference>
<dbReference type="Pfam" id="PF01494">
    <property type="entry name" value="FAD_binding_3"/>
    <property type="match status" value="1"/>
</dbReference>
<dbReference type="Proteomes" id="UP000714275">
    <property type="component" value="Unassembled WGS sequence"/>
</dbReference>
<dbReference type="PANTHER" id="PTHR43004">
    <property type="entry name" value="TRK SYSTEM POTASSIUM UPTAKE PROTEIN"/>
    <property type="match status" value="1"/>
</dbReference>